<keyword evidence="1" id="KW-0547">Nucleotide-binding</keyword>
<dbReference type="EMBL" id="LRBV02000004">
    <property type="status" value="NOT_ANNOTATED_CDS"/>
    <property type="molecule type" value="Genomic_DNA"/>
</dbReference>
<dbReference type="Proteomes" id="UP000594261">
    <property type="component" value="Chromosome 4"/>
</dbReference>
<dbReference type="FunFam" id="1.10.8.60:FF:000015">
    <property type="entry name" value="vacuolar protein sorting-associated protein 4A"/>
    <property type="match status" value="1"/>
</dbReference>
<dbReference type="GO" id="GO:0016197">
    <property type="term" value="P:endosomal transport"/>
    <property type="evidence" value="ECO:0007669"/>
    <property type="project" value="TreeGrafter"/>
</dbReference>
<dbReference type="Pfam" id="PF09336">
    <property type="entry name" value="Vps4_C"/>
    <property type="match status" value="1"/>
</dbReference>
<organism evidence="4 5">
    <name type="scientific">Quercus lobata</name>
    <name type="common">Valley oak</name>
    <dbReference type="NCBI Taxonomy" id="97700"/>
    <lineage>
        <taxon>Eukaryota</taxon>
        <taxon>Viridiplantae</taxon>
        <taxon>Streptophyta</taxon>
        <taxon>Embryophyta</taxon>
        <taxon>Tracheophyta</taxon>
        <taxon>Spermatophyta</taxon>
        <taxon>Magnoliopsida</taxon>
        <taxon>eudicotyledons</taxon>
        <taxon>Gunneridae</taxon>
        <taxon>Pentapetalae</taxon>
        <taxon>rosids</taxon>
        <taxon>fabids</taxon>
        <taxon>Fagales</taxon>
        <taxon>Fagaceae</taxon>
        <taxon>Quercus</taxon>
    </lineage>
</organism>
<proteinExistence type="predicted"/>
<dbReference type="InParanoid" id="A0A7N2R3P6"/>
<evidence type="ECO:0000256" key="1">
    <source>
        <dbReference type="ARBA" id="ARBA00022741"/>
    </source>
</evidence>
<keyword evidence="2" id="KW-0067">ATP-binding</keyword>
<reference evidence="4 5" key="1">
    <citation type="journal article" date="2016" name="G3 (Bethesda)">
        <title>First Draft Assembly and Annotation of the Genome of a California Endemic Oak Quercus lobata Nee (Fagaceae).</title>
        <authorList>
            <person name="Sork V.L."/>
            <person name="Fitz-Gibbon S.T."/>
            <person name="Puiu D."/>
            <person name="Crepeau M."/>
            <person name="Gugger P.F."/>
            <person name="Sherman R."/>
            <person name="Stevens K."/>
            <person name="Langley C.H."/>
            <person name="Pellegrini M."/>
            <person name="Salzberg S.L."/>
        </authorList>
    </citation>
    <scope>NUCLEOTIDE SEQUENCE [LARGE SCALE GENOMIC DNA]</scope>
    <source>
        <strain evidence="4 5">cv. SW786</strain>
    </source>
</reference>
<dbReference type="PANTHER" id="PTHR23074">
    <property type="entry name" value="AAA DOMAIN-CONTAINING"/>
    <property type="match status" value="1"/>
</dbReference>
<dbReference type="GO" id="GO:0016887">
    <property type="term" value="F:ATP hydrolysis activity"/>
    <property type="evidence" value="ECO:0007669"/>
    <property type="project" value="TreeGrafter"/>
</dbReference>
<evidence type="ECO:0000259" key="3">
    <source>
        <dbReference type="Pfam" id="PF09336"/>
    </source>
</evidence>
<dbReference type="AlphaFoldDB" id="A0A7N2R3P6"/>
<dbReference type="GO" id="GO:0005524">
    <property type="term" value="F:ATP binding"/>
    <property type="evidence" value="ECO:0007669"/>
    <property type="project" value="UniProtKB-KW"/>
</dbReference>
<evidence type="ECO:0000313" key="4">
    <source>
        <dbReference type="EnsemblPlants" id="QL04p078007:mrna"/>
    </source>
</evidence>
<name>A0A7N2R3P6_QUELO</name>
<dbReference type="InterPro" id="IPR015415">
    <property type="entry name" value="Spast_Vps4_C"/>
</dbReference>
<reference evidence="4" key="2">
    <citation type="submission" date="2021-01" db="UniProtKB">
        <authorList>
            <consortium name="EnsemblPlants"/>
        </authorList>
    </citation>
    <scope>IDENTIFICATION</scope>
</reference>
<dbReference type="GO" id="GO:0007033">
    <property type="term" value="P:vacuole organization"/>
    <property type="evidence" value="ECO:0007669"/>
    <property type="project" value="TreeGrafter"/>
</dbReference>
<protein>
    <recommendedName>
        <fullName evidence="3">Spastin/Vps4 C-terminal domain-containing protein</fullName>
    </recommendedName>
</protein>
<dbReference type="EnsemblPlants" id="QL04p078007:mrna">
    <property type="protein sequence ID" value="QL04p078007:mrna"/>
    <property type="gene ID" value="QL04p078007"/>
</dbReference>
<dbReference type="Gramene" id="QL04p078007:mrna">
    <property type="protein sequence ID" value="QL04p078007:mrna"/>
    <property type="gene ID" value="QL04p078007"/>
</dbReference>
<evidence type="ECO:0000256" key="2">
    <source>
        <dbReference type="ARBA" id="ARBA00022840"/>
    </source>
</evidence>
<dbReference type="InterPro" id="IPR050304">
    <property type="entry name" value="MT-severing_AAA_ATPase"/>
</dbReference>
<evidence type="ECO:0000313" key="5">
    <source>
        <dbReference type="Proteomes" id="UP000594261"/>
    </source>
</evidence>
<dbReference type="Gene3D" id="1.10.8.60">
    <property type="match status" value="1"/>
</dbReference>
<dbReference type="PANTHER" id="PTHR23074:SF159">
    <property type="entry name" value="PROTEIN SUPPRESSOR OF K(+) TRANSPORT GROWTH DEFECT 1"/>
    <property type="match status" value="1"/>
</dbReference>
<sequence>MFKVHLGDTPHNLTESDFEHLAHKIEGFSGSHIAICASVKDVLFEHVCQTRDVKFFKKNSSNIWVPCKPTERGAFQVTLQEVDAQGLASKIQPPPITRVDFDKVLARQKPTVSKADLEVHERFTKEFGEEG</sequence>
<keyword evidence="5" id="KW-1185">Reference proteome</keyword>
<feature type="domain" description="Spastin/Vps4 C-terminal" evidence="3">
    <location>
        <begin position="64"/>
        <end position="128"/>
    </location>
</feature>
<accession>A0A7N2R3P6</accession>